<proteinExistence type="predicted"/>
<organism evidence="2 3">
    <name type="scientific">Chryseobacterium arachidis</name>
    <dbReference type="NCBI Taxonomy" id="1416778"/>
    <lineage>
        <taxon>Bacteria</taxon>
        <taxon>Pseudomonadati</taxon>
        <taxon>Bacteroidota</taxon>
        <taxon>Flavobacteriia</taxon>
        <taxon>Flavobacteriales</taxon>
        <taxon>Weeksellaceae</taxon>
        <taxon>Chryseobacterium group</taxon>
        <taxon>Chryseobacterium</taxon>
    </lineage>
</organism>
<reference evidence="3" key="1">
    <citation type="submission" date="2016-11" db="EMBL/GenBank/DDBJ databases">
        <authorList>
            <person name="Varghese N."/>
            <person name="Submissions S."/>
        </authorList>
    </citation>
    <scope>NUCLEOTIDE SEQUENCE [LARGE SCALE GENOMIC DNA]</scope>
    <source>
        <strain evidence="3">DSM 27619</strain>
    </source>
</reference>
<dbReference type="Proteomes" id="UP000184518">
    <property type="component" value="Unassembled WGS sequence"/>
</dbReference>
<name>A0A1M4XY24_9FLAO</name>
<accession>A0A1M4XY24</accession>
<dbReference type="STRING" id="1416778.SAMN05443633_102457"/>
<gene>
    <name evidence="2" type="ORF">SAMN05443633_102457</name>
</gene>
<dbReference type="RefSeq" id="WP_072953997.1">
    <property type="nucleotide sequence ID" value="NZ_FQUT01000002.1"/>
</dbReference>
<evidence type="ECO:0000313" key="3">
    <source>
        <dbReference type="Proteomes" id="UP000184518"/>
    </source>
</evidence>
<protein>
    <submittedName>
        <fullName evidence="2">Uncharacterized protein</fullName>
    </submittedName>
</protein>
<sequence>MAENENPATPIAENTPTQTLFRFVSLRSPQLSDEKEQDKRFIFIHEQAKANGHFYIPVTTGTGRKRQLLLTQAASYQSSSEFISKNNPSNNLNTFKTTYKAIYDFAVWLARNKNTCTYAEFHTQRGLAITINTTFPTVTTLWDNLIYQVVTQKDFYIKEVMMQVILALSTFLISNEEEMKTVLNSRIVLPKEMMMDDDASLTSGIVSKAAGNTVKETAPTEEMRKQQEVSSAKTKLSRIEGLKKNLAVIEKQYNKEYQAEYKAQDEAYQARIAPIMQEYNAALAAAKEEYCGIRPPGTVYDPNDPCQQPKEVPAPKLPAFEFNFRDEVSSESLNQSLKPESFDTLLDVLGYTFTPEQIGDSFAALQSSADLDILLEGRNTFAELQAVINENVERLNNTIIENTLNNEETYASIGGVIVPVARTVSVPFTYQVCTKLMYKQYVLDLALNVPDSSWEVNMISYQVTPAGTSTTIDQSYYVKSRSGNTIFLNDLFSPGLDLNNVHDSMLRVKVVFTNGRVTEFVTPVSVRTCTSGKFELEVEEGESPEVIIDDENNFIPSGFGFKNIGIADYLKVEQSTHAYVEGEVAHIENVMAREYREKSTRRLRRSENTTTTSSDTEREQLTDTTTANRFEMQNEISKMAQQSKDANAQAFFNTEGTMGTVNFQAGVSGGFASHNSKEESTRQAVTQSQDITARAMDRIVTKVHEERIEKIIDEFEETNSHGLDNRKGDKHVVGVYRWVDKLMKNQIYNYGKRMMFEFMIPEPAKLHLLGMKNVKTADQIDLIKPEDPRKSQTMPLSDYSGLENEAILKYWISKYNVEVEFLEKEIIESFSFSEKGLGHTSSDEGFGRWSGSYHKEIELKEGYMLKNLKGQIAMGPLHWGSHPSVGYFSLLVCGTLHNVGNTNISSTCTINSSFGLDNGIRKNIAIALKSWDVETISGSLVATCQLTPETKKQWQQKTFKAIIDAYEEALIEYNNKLSEENNKAVVIKDSNPNFYRQIENTILRKNCISYMTDRATGSTHGYGLSGLTQGNTFTDYETVLSSDLDKYTAFVKFMEQAFEWENLSYYLYPYYWGNKQNWVELYQSENTDPLFRNFLQSGMARVVATVRPGFEDAVQFYLATGKIWNGGEVPVIGDELYLSIVDELKQPKGEKQGKAWLTRLPTTLNILQAESIGLKVAHALPFTTENPKDFEVPSEVITEDKFNFEKNDSVLGGNQSEEKWIEITFNTMDKYFNIGAMDDGGVFPRVYECLGNTITIDRDASWTAGQLTTVFYKVLANELSLIDGVKATPTASNGLTFKIDINKIKTFVFKKPDIDHEYGLLKFITDGDTYLRILSPTIYTERILDKDKIALSVGDLTDKAPLSKFLL</sequence>
<keyword evidence="3" id="KW-1185">Reference proteome</keyword>
<feature type="region of interest" description="Disordered" evidence="1">
    <location>
        <begin position="595"/>
        <end position="627"/>
    </location>
</feature>
<evidence type="ECO:0000256" key="1">
    <source>
        <dbReference type="SAM" id="MobiDB-lite"/>
    </source>
</evidence>
<evidence type="ECO:0000313" key="2">
    <source>
        <dbReference type="EMBL" id="SHE98391.1"/>
    </source>
</evidence>
<dbReference type="EMBL" id="FQUT01000002">
    <property type="protein sequence ID" value="SHE98391.1"/>
    <property type="molecule type" value="Genomic_DNA"/>
</dbReference>